<dbReference type="GO" id="GO:0045116">
    <property type="term" value="P:protein neddylation"/>
    <property type="evidence" value="ECO:0007669"/>
    <property type="project" value="TreeGrafter"/>
</dbReference>
<feature type="compositionally biased region" description="Low complexity" evidence="5">
    <location>
        <begin position="181"/>
        <end position="195"/>
    </location>
</feature>
<dbReference type="InterPro" id="IPR003323">
    <property type="entry name" value="OTU_dom"/>
</dbReference>
<evidence type="ECO:0000256" key="5">
    <source>
        <dbReference type="SAM" id="MobiDB-lite"/>
    </source>
</evidence>
<evidence type="ECO:0000256" key="2">
    <source>
        <dbReference type="ARBA" id="ARBA00006868"/>
    </source>
</evidence>
<dbReference type="Gene3D" id="3.90.70.80">
    <property type="match status" value="1"/>
</dbReference>
<dbReference type="EMBL" id="GL833125">
    <property type="protein sequence ID" value="EGB09733.1"/>
    <property type="molecule type" value="Genomic_DNA"/>
</dbReference>
<dbReference type="AlphaFoldDB" id="F0Y5U8"/>
<dbReference type="PROSITE" id="PS50802">
    <property type="entry name" value="OTU"/>
    <property type="match status" value="1"/>
</dbReference>
<feature type="region of interest" description="Disordered" evidence="5">
    <location>
        <begin position="181"/>
        <end position="210"/>
    </location>
</feature>
<comment type="similarity">
    <text evidence="2">Belongs to the ubiquitin-activating E1 family. ULA1 subfamily.</text>
</comment>
<dbReference type="RefSeq" id="XP_009035774.1">
    <property type="nucleotide sequence ID" value="XM_009037526.1"/>
</dbReference>
<dbReference type="SUPFAM" id="SSF54001">
    <property type="entry name" value="Cysteine proteinases"/>
    <property type="match status" value="1"/>
</dbReference>
<feature type="domain" description="OTU" evidence="6">
    <location>
        <begin position="260"/>
        <end position="400"/>
    </location>
</feature>
<feature type="region of interest" description="Disordered" evidence="5">
    <location>
        <begin position="718"/>
        <end position="740"/>
    </location>
</feature>
<dbReference type="Pfam" id="PF00899">
    <property type="entry name" value="ThiF"/>
    <property type="match status" value="1"/>
</dbReference>
<sequence length="983" mass="104085">MVRVLDLLPEDVEALGFDEVSESEVSEESSSVELGTVVHADAPRDADAPRVARRAAVRQTTDPRELQEAIAASRAEAARAAAVRRTTDADELAAAKAESAAYEASKEAEQRRRRFRAEDAAADRSRGLAALNARTLEAVAAALASDGGGRDCTRALERVLGDYARDARRLDAARRAADPYAASLGDDAPRAAGAPAEDRRRRRDRRRDAAGCGGGEILRLGFRAFGGARRRRRRLPDPPGVATLRTGRDLLAARLAAHGKRIFDVRGDGACQFRAVAHGLWGTESHHALVRRQALAALDARRPPFHDCEVYASNADGDLCTLDVGDDVEAYLRALADDRSWGDQNTLQACADAFRCRVLLVTTHADNFELRIEPADDRAAVSEIWVGFHSECHYVAAVDARALETDCAAGVQGPAATANAAAGAQGHSVIMATDNKYDRQLRLWGANGQRALAESHVLLLGAGPAGTETLKNLVLPGVGRFTVVDGATVSEADLGNNFFVRPEDVGRPRAAATAELLKELNPDVEGFHRVARPEEVVAAEPDFVASGFSLVIAAQLEPAALQALGERCWANNVPLIAIRAYGLLGVVRLQVRRLEVVESKPDNVAWDLRLAAPFPELEAAADALDLDGMADADHAHAPYVLVLAKLAKAWRVSHGGASPKTRAEKDEFRALVAGAARELPSKVPEMNIEEASNEAYRCWADPRELPWEAQAWIDDARAAPDAPSEGRRGSVGSEAAPAAPPSATHVAVASVAAFMDAHGGLPPLSGAVPDMHADTASFVALQKLYAARADADRAACLAIFAAKLAEATGAPPTADEAAALALVCKHVRDVKLVATRSLADELAAPNLGEAATALFETDDAREKAQAPVVWYAALRAADRFFVKRGAWPGADGADLAADAAAVADELRAFVTEADCADAFDGVLSEAHAKEIARFGAAELHAIAAVVGGVASQEAVKVLAKQYTPIDHTYLFNGIAATAAIIDV</sequence>
<dbReference type="eggNOG" id="KOG2016">
    <property type="taxonomic scope" value="Eukaryota"/>
</dbReference>
<evidence type="ECO:0000256" key="4">
    <source>
        <dbReference type="ARBA" id="ARBA00022786"/>
    </source>
</evidence>
<feature type="compositionally biased region" description="Low complexity" evidence="5">
    <location>
        <begin position="730"/>
        <end position="740"/>
    </location>
</feature>
<dbReference type="InParanoid" id="F0Y5U8"/>
<dbReference type="GO" id="GO:0005737">
    <property type="term" value="C:cytoplasm"/>
    <property type="evidence" value="ECO:0007669"/>
    <property type="project" value="TreeGrafter"/>
</dbReference>
<dbReference type="eggNOG" id="KOG2605">
    <property type="taxonomic scope" value="Eukaryota"/>
</dbReference>
<dbReference type="InterPro" id="IPR045886">
    <property type="entry name" value="ThiF/MoeB/HesA"/>
</dbReference>
<dbReference type="PANTHER" id="PTHR10953">
    <property type="entry name" value="UBIQUITIN-ACTIVATING ENZYME E1"/>
    <property type="match status" value="1"/>
</dbReference>
<evidence type="ECO:0000256" key="3">
    <source>
        <dbReference type="ARBA" id="ARBA00015407"/>
    </source>
</evidence>
<dbReference type="OrthoDB" id="1708823at2759"/>
<gene>
    <name evidence="7" type="ORF">AURANDRAFT_71360</name>
</gene>
<evidence type="ECO:0000259" key="6">
    <source>
        <dbReference type="PROSITE" id="PS50802"/>
    </source>
</evidence>
<keyword evidence="4" id="KW-0833">Ubl conjugation pathway</keyword>
<dbReference type="Pfam" id="PF02338">
    <property type="entry name" value="OTU"/>
    <property type="match status" value="1"/>
</dbReference>
<keyword evidence="8" id="KW-1185">Reference proteome</keyword>
<reference evidence="7 8" key="1">
    <citation type="journal article" date="2011" name="Proc. Natl. Acad. Sci. U.S.A.">
        <title>Niche of harmful alga Aureococcus anophagefferens revealed through ecogenomics.</title>
        <authorList>
            <person name="Gobler C.J."/>
            <person name="Berry D.L."/>
            <person name="Dyhrman S.T."/>
            <person name="Wilhelm S.W."/>
            <person name="Salamov A."/>
            <person name="Lobanov A.V."/>
            <person name="Zhang Y."/>
            <person name="Collier J.L."/>
            <person name="Wurch L.L."/>
            <person name="Kustka A.B."/>
            <person name="Dill B.D."/>
            <person name="Shah M."/>
            <person name="VerBerkmoes N.C."/>
            <person name="Kuo A."/>
            <person name="Terry A."/>
            <person name="Pangilinan J."/>
            <person name="Lindquist E.A."/>
            <person name="Lucas S."/>
            <person name="Paulsen I.T."/>
            <person name="Hattenrath-Lehmann T.K."/>
            <person name="Talmage S.C."/>
            <person name="Walker E.A."/>
            <person name="Koch F."/>
            <person name="Burson A.M."/>
            <person name="Marcoval M.A."/>
            <person name="Tang Y.Z."/>
            <person name="Lecleir G.R."/>
            <person name="Coyne K.J."/>
            <person name="Berg G.M."/>
            <person name="Bertrand E.M."/>
            <person name="Saito M.A."/>
            <person name="Gladyshev V.N."/>
            <person name="Grigoriev I.V."/>
        </authorList>
    </citation>
    <scope>NUCLEOTIDE SEQUENCE [LARGE SCALE GENOMIC DNA]</scope>
    <source>
        <strain evidence="8">CCMP 1984</strain>
    </source>
</reference>
<dbReference type="SUPFAM" id="SSF69572">
    <property type="entry name" value="Activating enzymes of the ubiquitin-like proteins"/>
    <property type="match status" value="1"/>
</dbReference>
<dbReference type="InterPro" id="IPR038765">
    <property type="entry name" value="Papain-like_cys_pep_sf"/>
</dbReference>
<evidence type="ECO:0000256" key="1">
    <source>
        <dbReference type="ARBA" id="ARBA00005032"/>
    </source>
</evidence>
<comment type="pathway">
    <text evidence="1">Protein modification; protein neddylation.</text>
</comment>
<dbReference type="FunFam" id="3.40.50.720:FF:000475">
    <property type="entry name" value="NEDD8-activating enzyme E1 regulatory subunit"/>
    <property type="match status" value="1"/>
</dbReference>
<organism evidence="8">
    <name type="scientific">Aureococcus anophagefferens</name>
    <name type="common">Harmful bloom alga</name>
    <dbReference type="NCBI Taxonomy" id="44056"/>
    <lineage>
        <taxon>Eukaryota</taxon>
        <taxon>Sar</taxon>
        <taxon>Stramenopiles</taxon>
        <taxon>Ochrophyta</taxon>
        <taxon>Pelagophyceae</taxon>
        <taxon>Pelagomonadales</taxon>
        <taxon>Pelagomonadaceae</taxon>
        <taxon>Aureococcus</taxon>
    </lineage>
</organism>
<dbReference type="GeneID" id="20228188"/>
<dbReference type="Gene3D" id="3.40.50.720">
    <property type="entry name" value="NAD(P)-binding Rossmann-like Domain"/>
    <property type="match status" value="2"/>
</dbReference>
<dbReference type="Proteomes" id="UP000002729">
    <property type="component" value="Unassembled WGS sequence"/>
</dbReference>
<dbReference type="InterPro" id="IPR035985">
    <property type="entry name" value="Ubiquitin-activating_enz"/>
</dbReference>
<name>F0Y5U8_AURAN</name>
<protein>
    <recommendedName>
        <fullName evidence="3">NEDD8-activating enzyme E1 regulatory subunit</fullName>
    </recommendedName>
</protein>
<dbReference type="GO" id="GO:0019781">
    <property type="term" value="F:NEDD8 activating enzyme activity"/>
    <property type="evidence" value="ECO:0007669"/>
    <property type="project" value="TreeGrafter"/>
</dbReference>
<feature type="compositionally biased region" description="Basic and acidic residues" evidence="5">
    <location>
        <begin position="718"/>
        <end position="728"/>
    </location>
</feature>
<accession>F0Y5U8</accession>
<proteinExistence type="inferred from homology"/>
<dbReference type="KEGG" id="aaf:AURANDRAFT_71360"/>
<evidence type="ECO:0000313" key="8">
    <source>
        <dbReference type="Proteomes" id="UP000002729"/>
    </source>
</evidence>
<evidence type="ECO:0000313" key="7">
    <source>
        <dbReference type="EMBL" id="EGB09733.1"/>
    </source>
</evidence>
<dbReference type="InterPro" id="IPR000594">
    <property type="entry name" value="ThiF_NAD_FAD-bd"/>
</dbReference>
<dbReference type="PANTHER" id="PTHR10953:SF29">
    <property type="entry name" value="NEDD8-ACTIVATING ENZYME E1 REGULATORY SUBUNIT"/>
    <property type="match status" value="1"/>
</dbReference>